<feature type="transmembrane region" description="Helical" evidence="5">
    <location>
        <begin position="78"/>
        <end position="100"/>
    </location>
</feature>
<dbReference type="PANTHER" id="PTHR43280:SF29">
    <property type="entry name" value="ARAC-FAMILY TRANSCRIPTIONAL REGULATOR"/>
    <property type="match status" value="1"/>
</dbReference>
<feature type="compositionally biased region" description="Basic and acidic residues" evidence="4">
    <location>
        <begin position="369"/>
        <end position="380"/>
    </location>
</feature>
<dbReference type="EMBL" id="NPEF01000171">
    <property type="protein sequence ID" value="PJZ92111.1"/>
    <property type="molecule type" value="Genomic_DNA"/>
</dbReference>
<evidence type="ECO:0000259" key="6">
    <source>
        <dbReference type="PROSITE" id="PS01124"/>
    </source>
</evidence>
<evidence type="ECO:0000313" key="7">
    <source>
        <dbReference type="EMBL" id="MDV6236123.1"/>
    </source>
</evidence>
<feature type="region of interest" description="Disordered" evidence="4">
    <location>
        <begin position="369"/>
        <end position="391"/>
    </location>
</feature>
<sequence>MNTFIAFGAGLLFLLAISGFLNSRKNAESVLSDAVDSDFEEEKKYLVRIDNLSGILFFTAGIVQLHLYLELSDQLRNVLWFFNLHIPAIFLIGPLTYLYFETLSGGRSVLRFFHFFPAFGSAIVMIPFYLRSNEQKAAFLANENPQDPFHAVILTLLVLGTVFNLVYPIGLFRNVWRWRKNSSEKRPVSFLPFLSLFAGTIFVLSLFVAAQILYMPLFAAASASLTILICAIFLMSVASPNLTHSFSEESREARYKESRISGLDVDAVLVRLDELMTVKRSYLDESLTLGKLADELGIHAHQLSEILNARLRKSFREYVTRFRLEEAAALLIREPERSILSVLYASGFNSKSSFHKLFQEYYDCSPSEFRNRKSAEKRNDFSNVDPPDAVS</sequence>
<evidence type="ECO:0000256" key="3">
    <source>
        <dbReference type="ARBA" id="ARBA00023163"/>
    </source>
</evidence>
<dbReference type="Proteomes" id="UP000232122">
    <property type="component" value="Unassembled WGS sequence"/>
</dbReference>
<evidence type="ECO:0000256" key="1">
    <source>
        <dbReference type="ARBA" id="ARBA00023015"/>
    </source>
</evidence>
<proteinExistence type="predicted"/>
<name>A0A2N0BMZ6_9LEPT</name>
<dbReference type="SUPFAM" id="SSF46689">
    <property type="entry name" value="Homeodomain-like"/>
    <property type="match status" value="1"/>
</dbReference>
<dbReference type="PROSITE" id="PS00041">
    <property type="entry name" value="HTH_ARAC_FAMILY_1"/>
    <property type="match status" value="1"/>
</dbReference>
<reference evidence="7" key="3">
    <citation type="submission" date="2023-10" db="EMBL/GenBank/DDBJ databases">
        <authorList>
            <person name="Picardeau M."/>
            <person name="Thibeaux R."/>
        </authorList>
    </citation>
    <scope>NUCLEOTIDE SEQUENCE</scope>
    <source>
        <strain evidence="7">ATI7-C-A5</strain>
    </source>
</reference>
<feature type="transmembrane region" description="Helical" evidence="5">
    <location>
        <begin position="112"/>
        <end position="130"/>
    </location>
</feature>
<dbReference type="GO" id="GO:0003700">
    <property type="term" value="F:DNA-binding transcription factor activity"/>
    <property type="evidence" value="ECO:0007669"/>
    <property type="project" value="InterPro"/>
</dbReference>
<keyword evidence="1" id="KW-0805">Transcription regulation</keyword>
<dbReference type="Gene3D" id="1.10.10.60">
    <property type="entry name" value="Homeodomain-like"/>
    <property type="match status" value="2"/>
</dbReference>
<feature type="transmembrane region" description="Helical" evidence="5">
    <location>
        <begin position="190"/>
        <end position="210"/>
    </location>
</feature>
<evidence type="ECO:0000256" key="2">
    <source>
        <dbReference type="ARBA" id="ARBA00023125"/>
    </source>
</evidence>
<evidence type="ECO:0000313" key="9">
    <source>
        <dbReference type="Proteomes" id="UP000232122"/>
    </source>
</evidence>
<comment type="caution">
    <text evidence="8">The sequence shown here is derived from an EMBL/GenBank/DDBJ whole genome shotgun (WGS) entry which is preliminary data.</text>
</comment>
<dbReference type="OrthoDB" id="345364at2"/>
<dbReference type="PANTHER" id="PTHR43280">
    <property type="entry name" value="ARAC-FAMILY TRANSCRIPTIONAL REGULATOR"/>
    <property type="match status" value="1"/>
</dbReference>
<keyword evidence="2" id="KW-0238">DNA-binding</keyword>
<keyword evidence="3" id="KW-0804">Transcription</keyword>
<keyword evidence="9" id="KW-1185">Reference proteome</keyword>
<dbReference type="RefSeq" id="WP_100746294.1">
    <property type="nucleotide sequence ID" value="NZ_NPEF02000012.1"/>
</dbReference>
<dbReference type="PROSITE" id="PS01124">
    <property type="entry name" value="HTH_ARAC_FAMILY_2"/>
    <property type="match status" value="1"/>
</dbReference>
<dbReference type="InterPro" id="IPR018060">
    <property type="entry name" value="HTH_AraC"/>
</dbReference>
<keyword evidence="5" id="KW-1133">Transmembrane helix</keyword>
<evidence type="ECO:0000313" key="8">
    <source>
        <dbReference type="EMBL" id="PJZ92111.1"/>
    </source>
</evidence>
<protein>
    <submittedName>
        <fullName evidence="7">Helix-turn-helix domain-containing protein</fullName>
    </submittedName>
</protein>
<dbReference type="InterPro" id="IPR009057">
    <property type="entry name" value="Homeodomain-like_sf"/>
</dbReference>
<gene>
    <name evidence="7" type="ORF">CH379_010865</name>
    <name evidence="8" type="ORF">CH379_14950</name>
</gene>
<feature type="transmembrane region" description="Helical" evidence="5">
    <location>
        <begin position="151"/>
        <end position="170"/>
    </location>
</feature>
<keyword evidence="5" id="KW-0812">Transmembrane</keyword>
<organism evidence="8">
    <name type="scientific">Leptospira ellisii</name>
    <dbReference type="NCBI Taxonomy" id="2023197"/>
    <lineage>
        <taxon>Bacteria</taxon>
        <taxon>Pseudomonadati</taxon>
        <taxon>Spirochaetota</taxon>
        <taxon>Spirochaetia</taxon>
        <taxon>Leptospirales</taxon>
        <taxon>Leptospiraceae</taxon>
        <taxon>Leptospira</taxon>
    </lineage>
</organism>
<evidence type="ECO:0000256" key="4">
    <source>
        <dbReference type="SAM" id="MobiDB-lite"/>
    </source>
</evidence>
<dbReference type="GO" id="GO:0043565">
    <property type="term" value="F:sequence-specific DNA binding"/>
    <property type="evidence" value="ECO:0007669"/>
    <property type="project" value="InterPro"/>
</dbReference>
<dbReference type="InterPro" id="IPR018062">
    <property type="entry name" value="HTH_AraC-typ_CS"/>
</dbReference>
<feature type="transmembrane region" description="Helical" evidence="5">
    <location>
        <begin position="51"/>
        <end position="71"/>
    </location>
</feature>
<feature type="domain" description="HTH araC/xylS-type" evidence="6">
    <location>
        <begin position="273"/>
        <end position="372"/>
    </location>
</feature>
<keyword evidence="5" id="KW-0472">Membrane</keyword>
<feature type="transmembrane region" description="Helical" evidence="5">
    <location>
        <begin position="217"/>
        <end position="238"/>
    </location>
</feature>
<dbReference type="EMBL" id="NPEF02000012">
    <property type="protein sequence ID" value="MDV6236123.1"/>
    <property type="molecule type" value="Genomic_DNA"/>
</dbReference>
<reference evidence="7 9" key="2">
    <citation type="journal article" date="2018" name="Microb. Genom.">
        <title>Deciphering the unexplored Leptospira diversity from soils uncovers genomic evolution to virulence.</title>
        <authorList>
            <person name="Thibeaux R."/>
            <person name="Iraola G."/>
            <person name="Ferres I."/>
            <person name="Bierque E."/>
            <person name="Girault D."/>
            <person name="Soupe-Gilbert M.E."/>
            <person name="Picardeau M."/>
            <person name="Goarant C."/>
        </authorList>
    </citation>
    <scope>NUCLEOTIDE SEQUENCE [LARGE SCALE GENOMIC DNA]</scope>
    <source>
        <strain evidence="7 9">ATI7-C-A5</strain>
    </source>
</reference>
<accession>A0A2N0BMZ6</accession>
<dbReference type="AlphaFoldDB" id="A0A2N0BMZ6"/>
<reference evidence="8" key="1">
    <citation type="submission" date="2017-07" db="EMBL/GenBank/DDBJ databases">
        <title>Leptospira spp. isolated from tropical soils.</title>
        <authorList>
            <person name="Thibeaux R."/>
            <person name="Iraola G."/>
            <person name="Ferres I."/>
            <person name="Bierque E."/>
            <person name="Girault D."/>
            <person name="Soupe-Gilbert M.-E."/>
            <person name="Picardeau M."/>
            <person name="Goarant C."/>
        </authorList>
    </citation>
    <scope>NUCLEOTIDE SEQUENCE [LARGE SCALE GENOMIC DNA]</scope>
    <source>
        <strain evidence="8">ATI7-C-A5</strain>
    </source>
</reference>
<evidence type="ECO:0000256" key="5">
    <source>
        <dbReference type="SAM" id="Phobius"/>
    </source>
</evidence>
<accession>A0A2N0B6D9</accession>
<dbReference type="SMART" id="SM00342">
    <property type="entry name" value="HTH_ARAC"/>
    <property type="match status" value="1"/>
</dbReference>
<dbReference type="Pfam" id="PF12833">
    <property type="entry name" value="HTH_18"/>
    <property type="match status" value="1"/>
</dbReference>